<protein>
    <submittedName>
        <fullName evidence="1">Uncharacterized protein</fullName>
    </submittedName>
</protein>
<evidence type="ECO:0000313" key="2">
    <source>
        <dbReference type="Proteomes" id="UP000662074"/>
    </source>
</evidence>
<reference evidence="1" key="2">
    <citation type="submission" date="2020-09" db="EMBL/GenBank/DDBJ databases">
        <authorList>
            <person name="Sun Q."/>
            <person name="Sedlacek I."/>
        </authorList>
    </citation>
    <scope>NUCLEOTIDE SEQUENCE</scope>
    <source>
        <strain evidence="1">CCM 8711</strain>
    </source>
</reference>
<dbReference type="AlphaFoldDB" id="A0A917J8Y3"/>
<comment type="caution">
    <text evidence="1">The sequence shown here is derived from an EMBL/GenBank/DDBJ whole genome shotgun (WGS) entry which is preliminary data.</text>
</comment>
<gene>
    <name evidence="1" type="ORF">GCM10011425_23850</name>
</gene>
<evidence type="ECO:0000313" key="1">
    <source>
        <dbReference type="EMBL" id="GGI51173.1"/>
    </source>
</evidence>
<organism evidence="1 2">
    <name type="scientific">Mucilaginibacter galii</name>
    <dbReference type="NCBI Taxonomy" id="2005073"/>
    <lineage>
        <taxon>Bacteria</taxon>
        <taxon>Pseudomonadati</taxon>
        <taxon>Bacteroidota</taxon>
        <taxon>Sphingobacteriia</taxon>
        <taxon>Sphingobacteriales</taxon>
        <taxon>Sphingobacteriaceae</taxon>
        <taxon>Mucilaginibacter</taxon>
    </lineage>
</organism>
<dbReference type="Proteomes" id="UP000662074">
    <property type="component" value="Unassembled WGS sequence"/>
</dbReference>
<proteinExistence type="predicted"/>
<reference evidence="1" key="1">
    <citation type="journal article" date="2014" name="Int. J. Syst. Evol. Microbiol.">
        <title>Complete genome sequence of Corynebacterium casei LMG S-19264T (=DSM 44701T), isolated from a smear-ripened cheese.</title>
        <authorList>
            <consortium name="US DOE Joint Genome Institute (JGI-PGF)"/>
            <person name="Walter F."/>
            <person name="Albersmeier A."/>
            <person name="Kalinowski J."/>
            <person name="Ruckert C."/>
        </authorList>
    </citation>
    <scope>NUCLEOTIDE SEQUENCE</scope>
    <source>
        <strain evidence="1">CCM 8711</strain>
    </source>
</reference>
<name>A0A917J8Y3_9SPHI</name>
<dbReference type="EMBL" id="BMDO01000006">
    <property type="protein sequence ID" value="GGI51173.1"/>
    <property type="molecule type" value="Genomic_DNA"/>
</dbReference>
<accession>A0A917J8Y3</accession>
<sequence>MAATVMTVMYNPTRTIVTIIATHNYRTIVIDFSYRITAINRALNHYYTSWFAIYGSAIITGTTNIDTNMATYLCLGGAKTHQGYYKCC</sequence>
<keyword evidence="2" id="KW-1185">Reference proteome</keyword>